<comment type="caution">
    <text evidence="1">The sequence shown here is derived from an EMBL/GenBank/DDBJ whole genome shotgun (WGS) entry which is preliminary data.</text>
</comment>
<name>A0A848L4E9_9BACT</name>
<evidence type="ECO:0000313" key="1">
    <source>
        <dbReference type="EMBL" id="NMO13529.1"/>
    </source>
</evidence>
<sequence length="56" mass="6170">MDQKDPKPQKTKLKLKRETVRTLDNSALNLLDAVAGGTQPSTEPMCDGSAQSWCYC</sequence>
<dbReference type="AlphaFoldDB" id="A0A848L4E9"/>
<evidence type="ECO:0000313" key="2">
    <source>
        <dbReference type="Proteomes" id="UP000518300"/>
    </source>
</evidence>
<dbReference type="RefSeq" id="WP_169342808.1">
    <property type="nucleotide sequence ID" value="NZ_JABBJJ010000004.1"/>
</dbReference>
<dbReference type="EMBL" id="JABBJJ010000004">
    <property type="protein sequence ID" value="NMO13529.1"/>
    <property type="molecule type" value="Genomic_DNA"/>
</dbReference>
<proteinExistence type="predicted"/>
<reference evidence="1 2" key="1">
    <citation type="submission" date="2020-04" db="EMBL/GenBank/DDBJ databases">
        <title>Draft genome of Pyxidicoccus fallax type strain.</title>
        <authorList>
            <person name="Whitworth D.E."/>
        </authorList>
    </citation>
    <scope>NUCLEOTIDE SEQUENCE [LARGE SCALE GENOMIC DNA]</scope>
    <source>
        <strain evidence="1 2">DSM 14698</strain>
    </source>
</reference>
<gene>
    <name evidence="1" type="ORF">HG543_01450</name>
</gene>
<protein>
    <submittedName>
        <fullName evidence="1">Uncharacterized protein</fullName>
    </submittedName>
</protein>
<dbReference type="Proteomes" id="UP000518300">
    <property type="component" value="Unassembled WGS sequence"/>
</dbReference>
<organism evidence="1 2">
    <name type="scientific">Pyxidicoccus fallax</name>
    <dbReference type="NCBI Taxonomy" id="394095"/>
    <lineage>
        <taxon>Bacteria</taxon>
        <taxon>Pseudomonadati</taxon>
        <taxon>Myxococcota</taxon>
        <taxon>Myxococcia</taxon>
        <taxon>Myxococcales</taxon>
        <taxon>Cystobacterineae</taxon>
        <taxon>Myxococcaceae</taxon>
        <taxon>Pyxidicoccus</taxon>
    </lineage>
</organism>
<accession>A0A848L4E9</accession>
<keyword evidence="2" id="KW-1185">Reference proteome</keyword>